<comment type="caution">
    <text evidence="13">The sequence shown here is derived from an EMBL/GenBank/DDBJ whole genome shotgun (WGS) entry which is preliminary data.</text>
</comment>
<keyword evidence="9 12" id="KW-0496">Mitochondrion</keyword>
<comment type="subcellular location">
    <subcellularLocation>
        <location evidence="1 12">Mitochondrion inner membrane</location>
        <topology evidence="1 12">Single-pass membrane protein</topology>
    </subcellularLocation>
</comment>
<dbReference type="Gene3D" id="1.20.5.260">
    <property type="entry name" value="Cytochrome b-c1 complex subunit 9"/>
    <property type="match status" value="1"/>
</dbReference>
<name>A0A0P7AY07_9HYPO</name>
<evidence type="ECO:0000256" key="10">
    <source>
        <dbReference type="ARBA" id="ARBA00023136"/>
    </source>
</evidence>
<protein>
    <recommendedName>
        <fullName evidence="11 12">Complex III subunit 9</fullName>
    </recommendedName>
</protein>
<dbReference type="GO" id="GO:0006122">
    <property type="term" value="P:mitochondrial electron transport, ubiquinol to cytochrome c"/>
    <property type="evidence" value="ECO:0007669"/>
    <property type="project" value="UniProtKB-UniRule"/>
</dbReference>
<keyword evidence="5" id="KW-0812">Transmembrane</keyword>
<dbReference type="AlphaFoldDB" id="A0A0P7AY07"/>
<proteinExistence type="inferred from homology"/>
<keyword evidence="3 12" id="KW-0813">Transport</keyword>
<evidence type="ECO:0000256" key="8">
    <source>
        <dbReference type="ARBA" id="ARBA00022989"/>
    </source>
</evidence>
<comment type="function">
    <text evidence="12">Component of the ubiquinol-cytochrome c oxidoreductase, a multisubunit transmembrane complex that is part of the mitochondrial electron transport chain which drives oxidative phosphorylation. The complex plays an important role in the uptake of multiple carbon sources present in different host niches.</text>
</comment>
<evidence type="ECO:0000256" key="9">
    <source>
        <dbReference type="ARBA" id="ARBA00023128"/>
    </source>
</evidence>
<gene>
    <name evidence="13" type="ORF">AK830_g7070</name>
</gene>
<comment type="similarity">
    <text evidence="2 12">Belongs to the UQCR10/QCR9 family.</text>
</comment>
<keyword evidence="7 12" id="KW-0249">Electron transport</keyword>
<dbReference type="GO" id="GO:0005743">
    <property type="term" value="C:mitochondrial inner membrane"/>
    <property type="evidence" value="ECO:0007669"/>
    <property type="project" value="UniProtKB-SubCell"/>
</dbReference>
<accession>A0A0P7AY07</accession>
<dbReference type="OrthoDB" id="44067at2759"/>
<evidence type="ECO:0000256" key="3">
    <source>
        <dbReference type="ARBA" id="ARBA00022448"/>
    </source>
</evidence>
<dbReference type="FunFam" id="1.20.5.260:FF:000001">
    <property type="entry name" value="Cytochrome b-c1 complex subunit 9"/>
    <property type="match status" value="1"/>
</dbReference>
<dbReference type="Proteomes" id="UP000050424">
    <property type="component" value="Unassembled WGS sequence"/>
</dbReference>
<evidence type="ECO:0000256" key="4">
    <source>
        <dbReference type="ARBA" id="ARBA00022660"/>
    </source>
</evidence>
<evidence type="ECO:0000313" key="13">
    <source>
        <dbReference type="EMBL" id="KPM39493.1"/>
    </source>
</evidence>
<dbReference type="GO" id="GO:0045275">
    <property type="term" value="C:respiratory chain complex III"/>
    <property type="evidence" value="ECO:0007669"/>
    <property type="project" value="UniProtKB-UniRule"/>
</dbReference>
<organism evidence="13 14">
    <name type="scientific">Neonectria ditissima</name>
    <dbReference type="NCBI Taxonomy" id="78410"/>
    <lineage>
        <taxon>Eukaryota</taxon>
        <taxon>Fungi</taxon>
        <taxon>Dikarya</taxon>
        <taxon>Ascomycota</taxon>
        <taxon>Pezizomycotina</taxon>
        <taxon>Sordariomycetes</taxon>
        <taxon>Hypocreomycetidae</taxon>
        <taxon>Hypocreales</taxon>
        <taxon>Nectriaceae</taxon>
        <taxon>Neonectria</taxon>
    </lineage>
</organism>
<dbReference type="InterPro" id="IPR008027">
    <property type="entry name" value="QCR9"/>
</dbReference>
<evidence type="ECO:0000256" key="1">
    <source>
        <dbReference type="ARBA" id="ARBA00004434"/>
    </source>
</evidence>
<reference evidence="13 14" key="1">
    <citation type="submission" date="2015-09" db="EMBL/GenBank/DDBJ databases">
        <title>Draft genome of a European isolate of the apple canker pathogen Neonectria ditissima.</title>
        <authorList>
            <person name="Gomez-Cortecero A."/>
            <person name="Harrison R.J."/>
            <person name="Armitage A.D."/>
        </authorList>
    </citation>
    <scope>NUCLEOTIDE SEQUENCE [LARGE SCALE GENOMIC DNA]</scope>
    <source>
        <strain evidence="13 14">R09/05</strain>
    </source>
</reference>
<evidence type="ECO:0000256" key="5">
    <source>
        <dbReference type="ARBA" id="ARBA00022692"/>
    </source>
</evidence>
<dbReference type="Pfam" id="PF05365">
    <property type="entry name" value="UCR_UQCRX_QCR9"/>
    <property type="match status" value="1"/>
</dbReference>
<keyword evidence="10" id="KW-0472">Membrane</keyword>
<keyword evidence="6 12" id="KW-0999">Mitochondrion inner membrane</keyword>
<evidence type="ECO:0000256" key="6">
    <source>
        <dbReference type="ARBA" id="ARBA00022792"/>
    </source>
</evidence>
<dbReference type="EMBL" id="LKCW01000106">
    <property type="protein sequence ID" value="KPM39493.1"/>
    <property type="molecule type" value="Genomic_DNA"/>
</dbReference>
<keyword evidence="14" id="KW-1185">Reference proteome</keyword>
<evidence type="ECO:0000256" key="12">
    <source>
        <dbReference type="RuleBase" id="RU368056"/>
    </source>
</evidence>
<keyword evidence="4 12" id="KW-0679">Respiratory chain</keyword>
<evidence type="ECO:0000256" key="2">
    <source>
        <dbReference type="ARBA" id="ARBA00007856"/>
    </source>
</evidence>
<keyword evidence="8" id="KW-1133">Transmembrane helix</keyword>
<evidence type="ECO:0000256" key="11">
    <source>
        <dbReference type="ARBA" id="ARBA00044247"/>
    </source>
</evidence>
<dbReference type="STRING" id="78410.A0A0P7AY07"/>
<evidence type="ECO:0000313" key="14">
    <source>
        <dbReference type="Proteomes" id="UP000050424"/>
    </source>
</evidence>
<dbReference type="SUPFAM" id="SSF81514">
    <property type="entry name" value="Subunit X (non-heme 7 kDa protein) of cytochrome bc1 complex (Ubiquinol-cytochrome c reductase)"/>
    <property type="match status" value="1"/>
</dbReference>
<sequence length="50" mass="5972">MLATVFTAGFAWEVGFNNTMDKVWDSYNRGRQWKDIRHKFIEASEEEDDE</sequence>
<evidence type="ECO:0000256" key="7">
    <source>
        <dbReference type="ARBA" id="ARBA00022982"/>
    </source>
</evidence>
<dbReference type="InterPro" id="IPR036656">
    <property type="entry name" value="QCR9_sf"/>
</dbReference>
<comment type="subunit">
    <text evidence="12">Component of the ubiquinol-cytochrome c oxidoreductase (cytochrome b-c1 complex, complex III, CIII), a multisubunit enzyme composed of 3 respiratory subunits cytochrome b, cytochrome c1 and Rieske protein, 2 core protein subunits, and additional low-molecular weight protein subunits.</text>
</comment>